<evidence type="ECO:0000313" key="2">
    <source>
        <dbReference type="Proteomes" id="UP001497623"/>
    </source>
</evidence>
<feature type="non-terminal residue" evidence="1">
    <location>
        <position position="1"/>
    </location>
</feature>
<reference evidence="1 2" key="1">
    <citation type="submission" date="2024-05" db="EMBL/GenBank/DDBJ databases">
        <authorList>
            <person name="Wallberg A."/>
        </authorList>
    </citation>
    <scope>NUCLEOTIDE SEQUENCE [LARGE SCALE GENOMIC DNA]</scope>
</reference>
<comment type="caution">
    <text evidence="1">The sequence shown here is derived from an EMBL/GenBank/DDBJ whole genome shotgun (WGS) entry which is preliminary data.</text>
</comment>
<organism evidence="1 2">
    <name type="scientific">Meganyctiphanes norvegica</name>
    <name type="common">Northern krill</name>
    <name type="synonym">Thysanopoda norvegica</name>
    <dbReference type="NCBI Taxonomy" id="48144"/>
    <lineage>
        <taxon>Eukaryota</taxon>
        <taxon>Metazoa</taxon>
        <taxon>Ecdysozoa</taxon>
        <taxon>Arthropoda</taxon>
        <taxon>Crustacea</taxon>
        <taxon>Multicrustacea</taxon>
        <taxon>Malacostraca</taxon>
        <taxon>Eumalacostraca</taxon>
        <taxon>Eucarida</taxon>
        <taxon>Euphausiacea</taxon>
        <taxon>Euphausiidae</taxon>
        <taxon>Meganyctiphanes</taxon>
    </lineage>
</organism>
<dbReference type="Proteomes" id="UP001497623">
    <property type="component" value="Unassembled WGS sequence"/>
</dbReference>
<accession>A0AAV2SL16</accession>
<protein>
    <submittedName>
        <fullName evidence="1">Uncharacterized protein</fullName>
    </submittedName>
</protein>
<feature type="non-terminal residue" evidence="1">
    <location>
        <position position="141"/>
    </location>
</feature>
<keyword evidence="2" id="KW-1185">Reference proteome</keyword>
<name>A0AAV2SL16_MEGNR</name>
<dbReference type="AlphaFoldDB" id="A0AAV2SL16"/>
<sequence>LVDEKQNWPIQQIEYNLCPPLINIQSIDVNIAIVNAFDISFNYKDESIQTLLQISMVDRCIELKEKSILKFFNTYNFTRSMRVLIYVFRLAHGTQFHKKLNNSFGNIFNSDLGQFEFAKLKAILIMQNECFSTEKLILDSG</sequence>
<gene>
    <name evidence="1" type="ORF">MNOR_LOCUS38047</name>
</gene>
<dbReference type="EMBL" id="CAXKWB010082382">
    <property type="protein sequence ID" value="CAL4206945.1"/>
    <property type="molecule type" value="Genomic_DNA"/>
</dbReference>
<proteinExistence type="predicted"/>
<evidence type="ECO:0000313" key="1">
    <source>
        <dbReference type="EMBL" id="CAL4206945.1"/>
    </source>
</evidence>